<accession>A0A834V9U5</accession>
<keyword evidence="2" id="KW-0963">Cytoplasm</keyword>
<dbReference type="SMART" id="SM00322">
    <property type="entry name" value="KH"/>
    <property type="match status" value="15"/>
</dbReference>
<keyword evidence="3" id="KW-0677">Repeat</keyword>
<evidence type="ECO:0000256" key="5">
    <source>
        <dbReference type="PROSITE-ProRule" id="PRU00117"/>
    </source>
</evidence>
<evidence type="ECO:0000256" key="2">
    <source>
        <dbReference type="ARBA" id="ARBA00022490"/>
    </source>
</evidence>
<dbReference type="InterPro" id="IPR057778">
    <property type="entry name" value="KH_Vigilin_N"/>
</dbReference>
<dbReference type="CDD" id="cd22417">
    <property type="entry name" value="KH-I_Vigilin_rpt14"/>
    <property type="match status" value="1"/>
</dbReference>
<evidence type="ECO:0000256" key="1">
    <source>
        <dbReference type="ARBA" id="ARBA00004496"/>
    </source>
</evidence>
<dbReference type="InterPro" id="IPR004088">
    <property type="entry name" value="KH_dom_type_1"/>
</dbReference>
<reference evidence="9" key="2">
    <citation type="submission" date="2020-01" db="EMBL/GenBank/DDBJ databases">
        <authorList>
            <person name="Korhonen P.K.K."/>
            <person name="Guangxu M.G."/>
            <person name="Wang T.W."/>
            <person name="Stroehlein A.J.S."/>
            <person name="Young N.D."/>
            <person name="Ang C.-S.A."/>
            <person name="Fernando D.W.F."/>
            <person name="Lu H.L."/>
            <person name="Taylor S.T."/>
            <person name="Ehtesham M.E.M."/>
            <person name="Najaraj S.H.N."/>
            <person name="Harsha G.H.G."/>
            <person name="Madugundu A.M."/>
            <person name="Renuse S.R."/>
            <person name="Holt D.H."/>
            <person name="Pandey A.P."/>
            <person name="Papenfuss A.P."/>
            <person name="Gasser R.B.G."/>
            <person name="Fischer K.F."/>
        </authorList>
    </citation>
    <scope>NUCLEOTIDE SEQUENCE</scope>
    <source>
        <strain evidence="9">SSS_KF_BRIS2020</strain>
    </source>
</reference>
<dbReference type="Pfam" id="PF00013">
    <property type="entry name" value="KH_1"/>
    <property type="match status" value="13"/>
</dbReference>
<feature type="domain" description="K Homology" evidence="8">
    <location>
        <begin position="623"/>
        <end position="685"/>
    </location>
</feature>
<feature type="domain" description="K Homology" evidence="8">
    <location>
        <begin position="386"/>
        <end position="452"/>
    </location>
</feature>
<dbReference type="OrthoDB" id="10027144at2759"/>
<keyword evidence="6" id="KW-0175">Coiled coil</keyword>
<feature type="domain" description="K Homology" evidence="8">
    <location>
        <begin position="172"/>
        <end position="240"/>
    </location>
</feature>
<feature type="domain" description="K Homology" evidence="8">
    <location>
        <begin position="244"/>
        <end position="312"/>
    </location>
</feature>
<dbReference type="CDD" id="cd22407">
    <property type="entry name" value="KH-I_Vigilin_rpt3"/>
    <property type="match status" value="1"/>
</dbReference>
<dbReference type="CDD" id="cd22418">
    <property type="entry name" value="KH-I_Vigilin_rpt15"/>
    <property type="match status" value="1"/>
</dbReference>
<feature type="compositionally biased region" description="Basic and acidic residues" evidence="7">
    <location>
        <begin position="1270"/>
        <end position="1282"/>
    </location>
</feature>
<dbReference type="CDD" id="cd22408">
    <property type="entry name" value="KH-I_Vigilin_rpt4"/>
    <property type="match status" value="1"/>
</dbReference>
<dbReference type="EnsemblMetazoa" id="SSS_5007s_mrna">
    <property type="protein sequence ID" value="KAF7489837.1"/>
    <property type="gene ID" value="SSS_5007"/>
</dbReference>
<feature type="coiled-coil region" evidence="6">
    <location>
        <begin position="1047"/>
        <end position="1074"/>
    </location>
</feature>
<keyword evidence="11" id="KW-1185">Reference proteome</keyword>
<dbReference type="Gene3D" id="3.30.1370.10">
    <property type="entry name" value="K Homology domain, type 1"/>
    <property type="match status" value="14"/>
</dbReference>
<feature type="domain" description="K Homology" evidence="8">
    <location>
        <begin position="763"/>
        <end position="834"/>
    </location>
</feature>
<protein>
    <submittedName>
        <fullName evidence="9">Vigilin</fullName>
    </submittedName>
</protein>
<feature type="domain" description="K Homology" evidence="8">
    <location>
        <begin position="549"/>
        <end position="618"/>
    </location>
</feature>
<evidence type="ECO:0000256" key="6">
    <source>
        <dbReference type="SAM" id="Coils"/>
    </source>
</evidence>
<feature type="region of interest" description="Disordered" evidence="7">
    <location>
        <begin position="1256"/>
        <end position="1343"/>
    </location>
</feature>
<feature type="domain" description="K Homology" evidence="8">
    <location>
        <begin position="1074"/>
        <end position="1149"/>
    </location>
</feature>
<feature type="domain" description="K Homology" evidence="8">
    <location>
        <begin position="912"/>
        <end position="995"/>
    </location>
</feature>
<dbReference type="CDD" id="cd22416">
    <property type="entry name" value="KH-I_Vigilin_rpt13"/>
    <property type="match status" value="1"/>
</dbReference>
<feature type="domain" description="K Homology" evidence="8">
    <location>
        <begin position="1153"/>
        <end position="1223"/>
    </location>
</feature>
<dbReference type="InterPro" id="IPR036612">
    <property type="entry name" value="KH_dom_type_1_sf"/>
</dbReference>
<dbReference type="PANTHER" id="PTHR10627:SF31">
    <property type="entry name" value="DODECA-SATELLITE-BINDING PROTEIN 1, ISOFORM A"/>
    <property type="match status" value="1"/>
</dbReference>
<sequence length="1343" mass="151451">MECTTAGCLENVLTDPNSVQLNGSDAGEHVLNGLAHTVNNAGGIEMIENNDPTIASTSTKTVPNYDDVFPALPGGPTIGDPMPISLHQSSMSSRPKIRSRTENSIYRVVPEELRSRNRRSEDPSKICALIMSKTGTKIQLTYPKDGSLTFLISGTAASISQAQRMLAKEFEAPISHSIPIPKEHHRLILGKAGKKLFDLENATQTKIQIPKQDEKSEMIRITGTREAIEKAVQEIQSISNDAYSRSIERISIPKIYHPFIVGPFGQVLDQIQKETGAKVNIPPPSVPKDEIIIKGDRKGCELAYERVKAIYEEKNRRCETITAKIKKSQHKFIFGPKGNTLNEIMQLTGVSVEIPASDSNIDQIVLRGEPDQLPKALSLLYEKTYSEREEEIEMPGWIHRHILGPKGVKFQELSLEFPKVNVSFEAEENRIKLSGPENDVQKATELIRQRGEEIAKQLSVEEIKVSNPNHIKYIVGRNGANLKHIHEDTKANIQVIGDDGVNDVKGGNPSGLSKSISATGGRFIRIEGSHESVAKAKKELVQLLEKLKNEVTLELLIERRFHGQIIGPKGEKIRDIRNKFNQVMIMFPELKDQSEKVVIRGAKQDAENCYEYLSKLNKELLVNNYRYEVPILKQFLQFQGKDILKKIREETGARLELGNNGESIIITGIQDKVEKAHERIQALQNNLSDMSQVDIMIPSRIHNYMLGTKGSNIRAVMQECGDVIITFPPEGSGSDRVGIRGTKDSVQKAKQLLLKMSNDFQTNNYSEEFKVNVEHHRYLIGKNGCNINKLRDQHNVRVQFSSDNKLNKEDDRVVITGKKEDVQTARAILEAKIKELENVTELQMRMDPKYHHLFVARRAALCKQIFEEYGGVNITFPSQSDKNNDKIILKGSKECLEAAKQRILEIVDDYESQVTIEVEIDAQYHRLILSSRSKNEVNALQQNFDVKIKFPQFTKPDLQSQESDKINDNRSNIVTISGRKENCEKAREGLLALVPVTIELSVPFEFHRFIIGQKGVEVRDLMEKYDVNIRFPPSANKSDIIVITGRQSNVEDAKNALEKKMVRLEEEKADREARSYQLKFQVEPLYHPKIIGKRGVVISSIRTKFDVQIQIPEPNRNGQDQQEQSDTITIIGYEKNAHEARDYILKMIQDLKDLVSEDVSIDNRIHSRLIGTRGKNIKRIMEQFKVEIKFPKSQNGENPNIVTITGAPGNVEDCKEHLLELADNYLDEIDVQYQPPSDHQFQINFDDLPSSGVVKESSRGFVVRGGPWEKSQRNDSENDHDLGQNIDTSSAQDFPAFGPEDSKKQTTNSLLDHSTDDGKEMPINGALEKNNGSDAVIWGPKRN</sequence>
<evidence type="ECO:0000256" key="4">
    <source>
        <dbReference type="ARBA" id="ARBA00022884"/>
    </source>
</evidence>
<feature type="domain" description="K Homology" evidence="8">
    <location>
        <begin position="689"/>
        <end position="758"/>
    </location>
</feature>
<dbReference type="InterPro" id="IPR004087">
    <property type="entry name" value="KH_dom"/>
</dbReference>
<feature type="domain" description="K Homology" evidence="8">
    <location>
        <begin position="996"/>
        <end position="1062"/>
    </location>
</feature>
<keyword evidence="4 5" id="KW-0694">RNA-binding</keyword>
<reference evidence="11" key="1">
    <citation type="journal article" date="2020" name="PLoS Negl. Trop. Dis.">
        <title>High-quality nuclear genome for Sarcoptes scabiei-A critical resource for a neglected parasite.</title>
        <authorList>
            <person name="Korhonen P.K."/>
            <person name="Gasser R.B."/>
            <person name="Ma G."/>
            <person name="Wang T."/>
            <person name="Stroehlein A.J."/>
            <person name="Young N.D."/>
            <person name="Ang C.S."/>
            <person name="Fernando D.D."/>
            <person name="Lu H.C."/>
            <person name="Taylor S."/>
            <person name="Reynolds S.L."/>
            <person name="Mofiz E."/>
            <person name="Najaraj S.H."/>
            <person name="Gowda H."/>
            <person name="Madugundu A."/>
            <person name="Renuse S."/>
            <person name="Holt D."/>
            <person name="Pandey A."/>
            <person name="Papenfuss A.T."/>
            <person name="Fischer K."/>
        </authorList>
    </citation>
    <scope>NUCLEOTIDE SEQUENCE [LARGE SCALE GENOMIC DNA]</scope>
</reference>
<evidence type="ECO:0000256" key="3">
    <source>
        <dbReference type="ARBA" id="ARBA00022737"/>
    </source>
</evidence>
<organism evidence="9">
    <name type="scientific">Sarcoptes scabiei</name>
    <name type="common">Itch mite</name>
    <name type="synonym">Acarus scabiei</name>
    <dbReference type="NCBI Taxonomy" id="52283"/>
    <lineage>
        <taxon>Eukaryota</taxon>
        <taxon>Metazoa</taxon>
        <taxon>Ecdysozoa</taxon>
        <taxon>Arthropoda</taxon>
        <taxon>Chelicerata</taxon>
        <taxon>Arachnida</taxon>
        <taxon>Acari</taxon>
        <taxon>Acariformes</taxon>
        <taxon>Sarcoptiformes</taxon>
        <taxon>Astigmata</taxon>
        <taxon>Psoroptidia</taxon>
        <taxon>Sarcoptoidea</taxon>
        <taxon>Sarcoptidae</taxon>
        <taxon>Sarcoptinae</taxon>
        <taxon>Sarcoptes</taxon>
    </lineage>
</organism>
<feature type="domain" description="K Homology" evidence="8">
    <location>
        <begin position="838"/>
        <end position="908"/>
    </location>
</feature>
<evidence type="ECO:0000313" key="11">
    <source>
        <dbReference type="Proteomes" id="UP000070412"/>
    </source>
</evidence>
<dbReference type="GO" id="GO:0010468">
    <property type="term" value="P:regulation of gene expression"/>
    <property type="evidence" value="ECO:0007669"/>
    <property type="project" value="UniProtKB-ARBA"/>
</dbReference>
<proteinExistence type="predicted"/>
<name>A0A834V9U5_SARSC</name>
<dbReference type="EMBL" id="WVUK01000063">
    <property type="protein sequence ID" value="KAF7489837.1"/>
    <property type="molecule type" value="Genomic_DNA"/>
</dbReference>
<feature type="domain" description="K Homology" evidence="8">
    <location>
        <begin position="317"/>
        <end position="385"/>
    </location>
</feature>
<evidence type="ECO:0000256" key="7">
    <source>
        <dbReference type="SAM" id="MobiDB-lite"/>
    </source>
</evidence>
<feature type="domain" description="K Homology" evidence="8">
    <location>
        <begin position="97"/>
        <end position="171"/>
    </location>
</feature>
<gene>
    <name evidence="9" type="ORF">SSS_5007</name>
</gene>
<dbReference type="PROSITE" id="PS50084">
    <property type="entry name" value="KH_TYPE_1"/>
    <property type="match status" value="13"/>
</dbReference>
<dbReference type="Proteomes" id="UP000070412">
    <property type="component" value="Unassembled WGS sequence"/>
</dbReference>
<dbReference type="SUPFAM" id="SSF54791">
    <property type="entry name" value="Eukaryotic type KH-domain (KH-domain type I)"/>
    <property type="match status" value="14"/>
</dbReference>
<reference evidence="10" key="3">
    <citation type="submission" date="2022-06" db="UniProtKB">
        <authorList>
            <consortium name="EnsemblMetazoa"/>
        </authorList>
    </citation>
    <scope>IDENTIFICATION</scope>
</reference>
<evidence type="ECO:0000313" key="10">
    <source>
        <dbReference type="EnsemblMetazoa" id="KAF7489837.1"/>
    </source>
</evidence>
<feature type="domain" description="K Homology" evidence="8">
    <location>
        <begin position="457"/>
        <end position="545"/>
    </location>
</feature>
<evidence type="ECO:0000313" key="9">
    <source>
        <dbReference type="EMBL" id="KAF7489837.1"/>
    </source>
</evidence>
<feature type="coiled-coil region" evidence="6">
    <location>
        <begin position="666"/>
        <end position="693"/>
    </location>
</feature>
<dbReference type="Pfam" id="PF24668">
    <property type="entry name" value="KH_Vigilin"/>
    <property type="match status" value="1"/>
</dbReference>
<dbReference type="PANTHER" id="PTHR10627">
    <property type="entry name" value="SCP160"/>
    <property type="match status" value="1"/>
</dbReference>
<evidence type="ECO:0000259" key="8">
    <source>
        <dbReference type="SMART" id="SM00322"/>
    </source>
</evidence>
<comment type="subcellular location">
    <subcellularLocation>
        <location evidence="1">Cytoplasm</location>
    </subcellularLocation>
</comment>
<dbReference type="OMA" id="DHAGQQV"/>
<dbReference type="GO" id="GO:0003729">
    <property type="term" value="F:mRNA binding"/>
    <property type="evidence" value="ECO:0007669"/>
    <property type="project" value="TreeGrafter"/>
</dbReference>